<organism evidence="1 2">
    <name type="scientific">Spiromyces aspiralis</name>
    <dbReference type="NCBI Taxonomy" id="68401"/>
    <lineage>
        <taxon>Eukaryota</taxon>
        <taxon>Fungi</taxon>
        <taxon>Fungi incertae sedis</taxon>
        <taxon>Zoopagomycota</taxon>
        <taxon>Kickxellomycotina</taxon>
        <taxon>Kickxellomycetes</taxon>
        <taxon>Kickxellales</taxon>
        <taxon>Kickxellaceae</taxon>
        <taxon>Spiromyces</taxon>
    </lineage>
</organism>
<comment type="caution">
    <text evidence="1">The sequence shown here is derived from an EMBL/GenBank/DDBJ whole genome shotgun (WGS) entry which is preliminary data.</text>
</comment>
<reference evidence="1" key="1">
    <citation type="submission" date="2022-06" db="EMBL/GenBank/DDBJ databases">
        <title>Phylogenomic reconstructions and comparative analyses of Kickxellomycotina fungi.</title>
        <authorList>
            <person name="Reynolds N.K."/>
            <person name="Stajich J.E."/>
            <person name="Barry K."/>
            <person name="Grigoriev I.V."/>
            <person name="Crous P."/>
            <person name="Smith M.E."/>
        </authorList>
    </citation>
    <scope>NUCLEOTIDE SEQUENCE</scope>
    <source>
        <strain evidence="1">RSA 2271</strain>
    </source>
</reference>
<keyword evidence="2" id="KW-1185">Reference proteome</keyword>
<dbReference type="EMBL" id="JAMZIH010000560">
    <property type="protein sequence ID" value="KAJ1679160.1"/>
    <property type="molecule type" value="Genomic_DNA"/>
</dbReference>
<sequence length="328" mass="37408">MSWKDINSGKTDMELYKEFHENFMKDEVISSVLEDKYTGEDKPLILEQIGVNLSQVGLVFDHEDHPELCAERFHAMRARQVLDKALRPLCKATDKDLEDFEVRPFCLYSIDAAKVYKQELNKLPESSVEFARLAIEHEMDCSYEDDTDYDDVEEDSESEEELENDDNMPTQTLNEEAEADKSKGKASANGKDVREEENKDQDTSSDEDEEDSDDADYEDLELPFEESECEVVNAAEVVKNLKVHEATLVEALTKETGVSIDEFKCYKFPGRYYIVTWLEGLGIFGLRLSELFELDEEGEKENETKAGASLPTKPKASHTRCDSKDLAV</sequence>
<evidence type="ECO:0000313" key="1">
    <source>
        <dbReference type="EMBL" id="KAJ1679160.1"/>
    </source>
</evidence>
<dbReference type="Proteomes" id="UP001145114">
    <property type="component" value="Unassembled WGS sequence"/>
</dbReference>
<accession>A0ACC1HRH0</accession>
<evidence type="ECO:0000313" key="2">
    <source>
        <dbReference type="Proteomes" id="UP001145114"/>
    </source>
</evidence>
<protein>
    <submittedName>
        <fullName evidence="1">Uncharacterized protein</fullName>
    </submittedName>
</protein>
<name>A0ACC1HRH0_9FUNG</name>
<gene>
    <name evidence="1" type="ORF">EV182_002608</name>
</gene>
<proteinExistence type="predicted"/>